<keyword evidence="1" id="KW-0238">DNA-binding</keyword>
<dbReference type="InterPro" id="IPR010998">
    <property type="entry name" value="Integrase_recombinase_N"/>
</dbReference>
<dbReference type="EMBL" id="BMUU01000001">
    <property type="protein sequence ID" value="GGY12971.1"/>
    <property type="molecule type" value="Genomic_DNA"/>
</dbReference>
<reference evidence="4" key="1">
    <citation type="journal article" date="2019" name="Int. J. Syst. Evol. Microbiol.">
        <title>The Global Catalogue of Microorganisms (GCM) 10K type strain sequencing project: providing services to taxonomists for standard genome sequencing and annotation.</title>
        <authorList>
            <consortium name="The Broad Institute Genomics Platform"/>
            <consortium name="The Broad Institute Genome Sequencing Center for Infectious Disease"/>
            <person name="Wu L."/>
            <person name="Ma J."/>
        </authorList>
    </citation>
    <scope>NUCLEOTIDE SEQUENCE [LARGE SCALE GENOMIC DNA]</scope>
    <source>
        <strain evidence="4">JCM 4594</strain>
    </source>
</reference>
<feature type="region of interest" description="Disordered" evidence="2">
    <location>
        <begin position="92"/>
        <end position="114"/>
    </location>
</feature>
<comment type="caution">
    <text evidence="3">The sequence shown here is derived from an EMBL/GenBank/DDBJ whole genome shotgun (WGS) entry which is preliminary data.</text>
</comment>
<gene>
    <name evidence="3" type="ORF">GCM10010326_00120</name>
</gene>
<evidence type="ECO:0000313" key="4">
    <source>
        <dbReference type="Proteomes" id="UP000600946"/>
    </source>
</evidence>
<evidence type="ECO:0000256" key="1">
    <source>
        <dbReference type="ARBA" id="ARBA00023125"/>
    </source>
</evidence>
<dbReference type="Proteomes" id="UP000600946">
    <property type="component" value="Unassembled WGS sequence"/>
</dbReference>
<evidence type="ECO:0000256" key="2">
    <source>
        <dbReference type="SAM" id="MobiDB-lite"/>
    </source>
</evidence>
<evidence type="ECO:0008006" key="5">
    <source>
        <dbReference type="Google" id="ProtNLM"/>
    </source>
</evidence>
<evidence type="ECO:0000313" key="3">
    <source>
        <dbReference type="EMBL" id="GGY12971.1"/>
    </source>
</evidence>
<keyword evidence="4" id="KW-1185">Reference proteome</keyword>
<feature type="region of interest" description="Disordered" evidence="2">
    <location>
        <begin position="1"/>
        <end position="23"/>
    </location>
</feature>
<protein>
    <recommendedName>
        <fullName evidence="5">Core-binding (CB) domain-containing protein</fullName>
    </recommendedName>
</protein>
<dbReference type="Gene3D" id="1.10.150.130">
    <property type="match status" value="1"/>
</dbReference>
<organism evidence="3 4">
    <name type="scientific">Streptomyces xanthochromogenes</name>
    <dbReference type="NCBI Taxonomy" id="67384"/>
    <lineage>
        <taxon>Bacteria</taxon>
        <taxon>Bacillati</taxon>
        <taxon>Actinomycetota</taxon>
        <taxon>Actinomycetes</taxon>
        <taxon>Kitasatosporales</taxon>
        <taxon>Streptomycetaceae</taxon>
        <taxon>Streptomyces</taxon>
    </lineage>
</organism>
<sequence length="114" mass="12559">MALHSFRAGQPRGRGGRVLPRGVAMPFGSTRRKAGALAPQVEGYRAWLAERGYTTLTARNMLKDLGQVGLWLSRQGLEVADLDEERLKQHLADLRKSGRHRPTTGSPGPARCRT</sequence>
<name>A0ABQ2ZEP7_9ACTN</name>
<proteinExistence type="predicted"/>
<accession>A0ABQ2ZEP7</accession>